<dbReference type="RefSeq" id="WP_105217092.1">
    <property type="nucleotide sequence ID" value="NZ_CP027062.1"/>
</dbReference>
<dbReference type="EC" id="1.8.4.12" evidence="3"/>
<reference evidence="9 10" key="1">
    <citation type="submission" date="2018-02" db="EMBL/GenBank/DDBJ databases">
        <title>Genomic analysis of the strain RR4-38 isolated from a seawater recirculating aquaculture system.</title>
        <authorList>
            <person name="Kim Y.-S."/>
            <person name="Jang Y.H."/>
            <person name="Kim K.-H."/>
        </authorList>
    </citation>
    <scope>NUCLEOTIDE SEQUENCE [LARGE SCALE GENOMIC DNA]</scope>
    <source>
        <strain evidence="9 10">RR4-38</strain>
    </source>
</reference>
<dbReference type="KEGG" id="aue:C5O00_12060"/>
<organism evidence="9 10">
    <name type="scientific">Pukyongia salina</name>
    <dbReference type="NCBI Taxonomy" id="2094025"/>
    <lineage>
        <taxon>Bacteria</taxon>
        <taxon>Pseudomonadati</taxon>
        <taxon>Bacteroidota</taxon>
        <taxon>Flavobacteriia</taxon>
        <taxon>Flavobacteriales</taxon>
        <taxon>Flavobacteriaceae</taxon>
        <taxon>Pukyongia</taxon>
    </lineage>
</organism>
<keyword evidence="5" id="KW-0862">Zinc</keyword>
<proteinExistence type="inferred from homology"/>
<dbReference type="PANTHER" id="PTHR10173:SF52">
    <property type="entry name" value="METHIONINE-R-SULFOXIDE REDUCTASE B1"/>
    <property type="match status" value="1"/>
</dbReference>
<dbReference type="InterPro" id="IPR028427">
    <property type="entry name" value="Met_Sox_Rdtase_MsrB"/>
</dbReference>
<evidence type="ECO:0000256" key="2">
    <source>
        <dbReference type="ARBA" id="ARBA00007174"/>
    </source>
</evidence>
<dbReference type="EMBL" id="CP027062">
    <property type="protein sequence ID" value="AVI51852.1"/>
    <property type="molecule type" value="Genomic_DNA"/>
</dbReference>
<dbReference type="PROSITE" id="PS51790">
    <property type="entry name" value="MSRB"/>
    <property type="match status" value="1"/>
</dbReference>
<dbReference type="OrthoDB" id="4174719at2"/>
<dbReference type="PANTHER" id="PTHR10173">
    <property type="entry name" value="METHIONINE SULFOXIDE REDUCTASE"/>
    <property type="match status" value="1"/>
</dbReference>
<dbReference type="Proteomes" id="UP000238442">
    <property type="component" value="Chromosome"/>
</dbReference>
<dbReference type="GO" id="GO:0005737">
    <property type="term" value="C:cytoplasm"/>
    <property type="evidence" value="ECO:0007669"/>
    <property type="project" value="TreeGrafter"/>
</dbReference>
<keyword evidence="10" id="KW-1185">Reference proteome</keyword>
<evidence type="ECO:0000256" key="7">
    <source>
        <dbReference type="ARBA" id="ARBA00048488"/>
    </source>
</evidence>
<keyword evidence="6" id="KW-0560">Oxidoreductase</keyword>
<evidence type="ECO:0000256" key="5">
    <source>
        <dbReference type="ARBA" id="ARBA00022833"/>
    </source>
</evidence>
<evidence type="ECO:0000259" key="8">
    <source>
        <dbReference type="PROSITE" id="PS51790"/>
    </source>
</evidence>
<comment type="similarity">
    <text evidence="2">Belongs to the MsrB Met sulfoxide reductase family.</text>
</comment>
<accession>A0A2S0HYX6</accession>
<evidence type="ECO:0000256" key="3">
    <source>
        <dbReference type="ARBA" id="ARBA00012499"/>
    </source>
</evidence>
<dbReference type="NCBIfam" id="TIGR00357">
    <property type="entry name" value="peptide-methionine (R)-S-oxide reductase MsrB"/>
    <property type="match status" value="1"/>
</dbReference>
<dbReference type="Pfam" id="PF01641">
    <property type="entry name" value="SelR"/>
    <property type="match status" value="1"/>
</dbReference>
<dbReference type="GO" id="GO:0006979">
    <property type="term" value="P:response to oxidative stress"/>
    <property type="evidence" value="ECO:0007669"/>
    <property type="project" value="InterPro"/>
</dbReference>
<feature type="domain" description="MsrB" evidence="8">
    <location>
        <begin position="12"/>
        <end position="133"/>
    </location>
</feature>
<protein>
    <recommendedName>
        <fullName evidence="3">peptide-methionine (R)-S-oxide reductase</fullName>
        <ecNumber evidence="3">1.8.4.12</ecNumber>
    </recommendedName>
</protein>
<dbReference type="GO" id="GO:0046872">
    <property type="term" value="F:metal ion binding"/>
    <property type="evidence" value="ECO:0007669"/>
    <property type="project" value="UniProtKB-KW"/>
</dbReference>
<dbReference type="InterPro" id="IPR002579">
    <property type="entry name" value="Met_Sox_Rdtase_MsrB_dom"/>
</dbReference>
<dbReference type="FunFam" id="2.170.150.20:FF:000001">
    <property type="entry name" value="Peptide methionine sulfoxide reductase MsrB"/>
    <property type="match status" value="1"/>
</dbReference>
<evidence type="ECO:0000256" key="4">
    <source>
        <dbReference type="ARBA" id="ARBA00022723"/>
    </source>
</evidence>
<sequence>MTEKRYPIEKTEDEWLAELGPERYRILRLKGTERPFTGEYNIHAEKGIYACGACKTQLFDSSSKFDSGCGWPSFDDAIEGTVEYVRDTTHGMIRTEILCANCGSHLGHVFNDGPTATGQRYCVNSLSVDFEQGTD</sequence>
<dbReference type="SUPFAM" id="SSF51316">
    <property type="entry name" value="Mss4-like"/>
    <property type="match status" value="1"/>
</dbReference>
<dbReference type="AlphaFoldDB" id="A0A2S0HYX6"/>
<comment type="catalytic activity">
    <reaction evidence="7">
        <text>L-methionyl-[protein] + [thioredoxin]-disulfide + H2O = L-methionyl-(R)-S-oxide-[protein] + [thioredoxin]-dithiol</text>
        <dbReference type="Rhea" id="RHEA:24164"/>
        <dbReference type="Rhea" id="RHEA-COMP:10698"/>
        <dbReference type="Rhea" id="RHEA-COMP:10700"/>
        <dbReference type="Rhea" id="RHEA-COMP:12313"/>
        <dbReference type="Rhea" id="RHEA-COMP:12314"/>
        <dbReference type="ChEBI" id="CHEBI:15377"/>
        <dbReference type="ChEBI" id="CHEBI:16044"/>
        <dbReference type="ChEBI" id="CHEBI:29950"/>
        <dbReference type="ChEBI" id="CHEBI:45764"/>
        <dbReference type="ChEBI" id="CHEBI:50058"/>
        <dbReference type="EC" id="1.8.4.12"/>
    </reaction>
</comment>
<gene>
    <name evidence="9" type="primary">msrB</name>
    <name evidence="9" type="ORF">C5O00_12060</name>
</gene>
<dbReference type="GO" id="GO:0030091">
    <property type="term" value="P:protein repair"/>
    <property type="evidence" value="ECO:0007669"/>
    <property type="project" value="InterPro"/>
</dbReference>
<evidence type="ECO:0000256" key="1">
    <source>
        <dbReference type="ARBA" id="ARBA00001947"/>
    </source>
</evidence>
<dbReference type="InterPro" id="IPR011057">
    <property type="entry name" value="Mss4-like_sf"/>
</dbReference>
<keyword evidence="4" id="KW-0479">Metal-binding</keyword>
<evidence type="ECO:0000313" key="10">
    <source>
        <dbReference type="Proteomes" id="UP000238442"/>
    </source>
</evidence>
<dbReference type="Gene3D" id="2.170.150.20">
    <property type="entry name" value="Peptide methionine sulfoxide reductase"/>
    <property type="match status" value="1"/>
</dbReference>
<evidence type="ECO:0000313" key="9">
    <source>
        <dbReference type="EMBL" id="AVI51852.1"/>
    </source>
</evidence>
<name>A0A2S0HYX6_9FLAO</name>
<dbReference type="GO" id="GO:0033743">
    <property type="term" value="F:peptide-methionine (R)-S-oxide reductase activity"/>
    <property type="evidence" value="ECO:0007669"/>
    <property type="project" value="UniProtKB-EC"/>
</dbReference>
<evidence type="ECO:0000256" key="6">
    <source>
        <dbReference type="ARBA" id="ARBA00023002"/>
    </source>
</evidence>
<comment type="cofactor">
    <cofactor evidence="1">
        <name>Zn(2+)</name>
        <dbReference type="ChEBI" id="CHEBI:29105"/>
    </cofactor>
</comment>